<dbReference type="PANTHER" id="PTHR10695">
    <property type="entry name" value="DEPHOSPHO-COA KINASE-RELATED"/>
    <property type="match status" value="1"/>
</dbReference>
<organism evidence="7 8">
    <name type="scientific">Permianibacter aggregans</name>
    <dbReference type="NCBI Taxonomy" id="1510150"/>
    <lineage>
        <taxon>Bacteria</taxon>
        <taxon>Pseudomonadati</taxon>
        <taxon>Pseudomonadota</taxon>
        <taxon>Gammaproteobacteria</taxon>
        <taxon>Pseudomonadales</taxon>
        <taxon>Pseudomonadaceae</taxon>
        <taxon>Permianibacter</taxon>
    </lineage>
</organism>
<keyword evidence="2 5" id="KW-0547">Nucleotide-binding</keyword>
<dbReference type="InterPro" id="IPR001977">
    <property type="entry name" value="Depp_CoAkinase"/>
</dbReference>
<keyword evidence="5 7" id="KW-0418">Kinase</keyword>
<comment type="subcellular location">
    <subcellularLocation>
        <location evidence="5">Cytoplasm</location>
    </subcellularLocation>
</comment>
<feature type="binding site" evidence="5">
    <location>
        <begin position="11"/>
        <end position="16"/>
    </location>
    <ligand>
        <name>ATP</name>
        <dbReference type="ChEBI" id="CHEBI:30616"/>
    </ligand>
</feature>
<dbReference type="PROSITE" id="PS51219">
    <property type="entry name" value="DPCK"/>
    <property type="match status" value="1"/>
</dbReference>
<evidence type="ECO:0000256" key="3">
    <source>
        <dbReference type="ARBA" id="ARBA00022840"/>
    </source>
</evidence>
<reference evidence="7 8" key="1">
    <citation type="submission" date="2019-03" db="EMBL/GenBank/DDBJ databases">
        <title>Genomic Encyclopedia of Type Strains, Phase IV (KMG-IV): sequencing the most valuable type-strain genomes for metagenomic binning, comparative biology and taxonomic classification.</title>
        <authorList>
            <person name="Goeker M."/>
        </authorList>
    </citation>
    <scope>NUCLEOTIDE SEQUENCE [LARGE SCALE GENOMIC DNA]</scope>
    <source>
        <strain evidence="7 8">DSM 103792</strain>
    </source>
</reference>
<dbReference type="OrthoDB" id="9812943at2"/>
<keyword evidence="5" id="KW-0963">Cytoplasm</keyword>
<dbReference type="Gene3D" id="3.40.50.300">
    <property type="entry name" value="P-loop containing nucleotide triphosphate hydrolases"/>
    <property type="match status" value="1"/>
</dbReference>
<dbReference type="GO" id="GO:0004140">
    <property type="term" value="F:dephospho-CoA kinase activity"/>
    <property type="evidence" value="ECO:0007669"/>
    <property type="project" value="UniProtKB-UniRule"/>
</dbReference>
<evidence type="ECO:0000313" key="8">
    <source>
        <dbReference type="Proteomes" id="UP000295375"/>
    </source>
</evidence>
<evidence type="ECO:0000256" key="4">
    <source>
        <dbReference type="ARBA" id="ARBA00022993"/>
    </source>
</evidence>
<dbReference type="RefSeq" id="WP_133593123.1">
    <property type="nucleotide sequence ID" value="NZ_CP037953.1"/>
</dbReference>
<dbReference type="Proteomes" id="UP000295375">
    <property type="component" value="Unassembled WGS sequence"/>
</dbReference>
<proteinExistence type="inferred from homology"/>
<dbReference type="AlphaFoldDB" id="A0A4R6UN55"/>
<evidence type="ECO:0000256" key="6">
    <source>
        <dbReference type="NCBIfam" id="TIGR00152"/>
    </source>
</evidence>
<dbReference type="GO" id="GO:0005524">
    <property type="term" value="F:ATP binding"/>
    <property type="evidence" value="ECO:0007669"/>
    <property type="project" value="UniProtKB-UniRule"/>
</dbReference>
<keyword evidence="5" id="KW-0808">Transferase</keyword>
<dbReference type="EMBL" id="SNYM01000023">
    <property type="protein sequence ID" value="TDQ44644.1"/>
    <property type="molecule type" value="Genomic_DNA"/>
</dbReference>
<dbReference type="NCBIfam" id="TIGR00152">
    <property type="entry name" value="dephospho-CoA kinase"/>
    <property type="match status" value="1"/>
</dbReference>
<dbReference type="EC" id="2.7.1.24" evidence="5 6"/>
<keyword evidence="3 5" id="KW-0067">ATP-binding</keyword>
<gene>
    <name evidence="5" type="primary">coaE</name>
    <name evidence="7" type="ORF">EV696_12347</name>
</gene>
<sequence length="202" mass="22267">MLRVALTGGIASGKTAVSDAFAKLGVPIIDADVASRAVVEPGSEGLQQLVKRFGEDILTADGTLDRRALRGIIFNDNQARTDTNAILHPLIRQWMQQTSAQQPAPYQIFVIPLLAETNQAEQYDRILLVRCSESTRIARLMQRDGITELDARQILAAQSSDEERQRIANDFIVNEGDYDELTANVLQLHHLYLNLAQNASGA</sequence>
<comment type="catalytic activity">
    <reaction evidence="5">
        <text>3'-dephospho-CoA + ATP = ADP + CoA + H(+)</text>
        <dbReference type="Rhea" id="RHEA:18245"/>
        <dbReference type="ChEBI" id="CHEBI:15378"/>
        <dbReference type="ChEBI" id="CHEBI:30616"/>
        <dbReference type="ChEBI" id="CHEBI:57287"/>
        <dbReference type="ChEBI" id="CHEBI:57328"/>
        <dbReference type="ChEBI" id="CHEBI:456216"/>
        <dbReference type="EC" id="2.7.1.24"/>
    </reaction>
</comment>
<dbReference type="PANTHER" id="PTHR10695:SF46">
    <property type="entry name" value="BIFUNCTIONAL COENZYME A SYNTHASE-RELATED"/>
    <property type="match status" value="1"/>
</dbReference>
<keyword evidence="8" id="KW-1185">Reference proteome</keyword>
<comment type="similarity">
    <text evidence="1 5">Belongs to the CoaE family.</text>
</comment>
<protein>
    <recommendedName>
        <fullName evidence="5 6">Dephospho-CoA kinase</fullName>
        <ecNumber evidence="5 6">2.7.1.24</ecNumber>
    </recommendedName>
    <alternativeName>
        <fullName evidence="5">Dephosphocoenzyme A kinase</fullName>
    </alternativeName>
</protein>
<accession>A0A4R6UN55</accession>
<evidence type="ECO:0000256" key="5">
    <source>
        <dbReference type="HAMAP-Rule" id="MF_00376"/>
    </source>
</evidence>
<dbReference type="UniPathway" id="UPA00241">
    <property type="reaction ID" value="UER00356"/>
</dbReference>
<dbReference type="CDD" id="cd02022">
    <property type="entry name" value="DPCK"/>
    <property type="match status" value="1"/>
</dbReference>
<name>A0A4R6UN55_9GAMM</name>
<evidence type="ECO:0000313" key="7">
    <source>
        <dbReference type="EMBL" id="TDQ44644.1"/>
    </source>
</evidence>
<dbReference type="SUPFAM" id="SSF52540">
    <property type="entry name" value="P-loop containing nucleoside triphosphate hydrolases"/>
    <property type="match status" value="1"/>
</dbReference>
<keyword evidence="4 5" id="KW-0173">Coenzyme A biosynthesis</keyword>
<evidence type="ECO:0000256" key="2">
    <source>
        <dbReference type="ARBA" id="ARBA00022741"/>
    </source>
</evidence>
<dbReference type="GO" id="GO:0015937">
    <property type="term" value="P:coenzyme A biosynthetic process"/>
    <property type="evidence" value="ECO:0007669"/>
    <property type="project" value="UniProtKB-UniRule"/>
</dbReference>
<dbReference type="HAMAP" id="MF_00376">
    <property type="entry name" value="Dephospho_CoA_kinase"/>
    <property type="match status" value="1"/>
</dbReference>
<dbReference type="InterPro" id="IPR027417">
    <property type="entry name" value="P-loop_NTPase"/>
</dbReference>
<comment type="caution">
    <text evidence="7">The sequence shown here is derived from an EMBL/GenBank/DDBJ whole genome shotgun (WGS) entry which is preliminary data.</text>
</comment>
<evidence type="ECO:0000256" key="1">
    <source>
        <dbReference type="ARBA" id="ARBA00009018"/>
    </source>
</evidence>
<dbReference type="Pfam" id="PF01121">
    <property type="entry name" value="CoaE"/>
    <property type="match status" value="1"/>
</dbReference>
<comment type="pathway">
    <text evidence="5">Cofactor biosynthesis; coenzyme A biosynthesis; CoA from (R)-pantothenate: step 5/5.</text>
</comment>
<comment type="function">
    <text evidence="5">Catalyzes the phosphorylation of the 3'-hydroxyl group of dephosphocoenzyme A to form coenzyme A.</text>
</comment>
<dbReference type="GO" id="GO:0005737">
    <property type="term" value="C:cytoplasm"/>
    <property type="evidence" value="ECO:0007669"/>
    <property type="project" value="UniProtKB-SubCell"/>
</dbReference>